<organism evidence="1">
    <name type="scientific">marine metagenome</name>
    <dbReference type="NCBI Taxonomy" id="408172"/>
    <lineage>
        <taxon>unclassified sequences</taxon>
        <taxon>metagenomes</taxon>
        <taxon>ecological metagenomes</taxon>
    </lineage>
</organism>
<protein>
    <submittedName>
        <fullName evidence="1">Uncharacterized protein</fullName>
    </submittedName>
</protein>
<gene>
    <name evidence="1" type="ORF">METZ01_LOCUS328220</name>
</gene>
<reference evidence="1" key="1">
    <citation type="submission" date="2018-05" db="EMBL/GenBank/DDBJ databases">
        <authorList>
            <person name="Lanie J.A."/>
            <person name="Ng W.-L."/>
            <person name="Kazmierczak K.M."/>
            <person name="Andrzejewski T.M."/>
            <person name="Davidsen T.M."/>
            <person name="Wayne K.J."/>
            <person name="Tettelin H."/>
            <person name="Glass J.I."/>
            <person name="Rusch D."/>
            <person name="Podicherti R."/>
            <person name="Tsui H.-C.T."/>
            <person name="Winkler M.E."/>
        </authorList>
    </citation>
    <scope>NUCLEOTIDE SEQUENCE</scope>
</reference>
<dbReference type="AlphaFoldDB" id="A0A382PQ59"/>
<dbReference type="EMBL" id="UINC01108912">
    <property type="protein sequence ID" value="SVC75366.1"/>
    <property type="molecule type" value="Genomic_DNA"/>
</dbReference>
<feature type="non-terminal residue" evidence="1">
    <location>
        <position position="1"/>
    </location>
</feature>
<name>A0A382PQ59_9ZZZZ</name>
<evidence type="ECO:0000313" key="1">
    <source>
        <dbReference type="EMBL" id="SVC75366.1"/>
    </source>
</evidence>
<sequence length="299" mass="34368">GHSPLRVLVELRNSPYFRSTSRAKSAFLANTRGSGFAGKGATLREPEFDLDKILFNQKRLDRFISRHRSRRVHNRALLVENLDVDDVIRLMSGFRCRPDASAASFKLYSDYLRDWLTEARNGRLPYPPSVSIAVFDRGRRKRAQKYTHFPRSEKQAREEVAARFEKIVGGVSDDKQYMGDAHADRSREWHQQAEKPTKIRNPGEPILIAFYQLDPNYVRKTIYDWSQRSDQNPNGLRVSADVRLQPEDRAYIHGDGSVICFTAWTPINGPMYDVGINTLIDIEQVDQIGTEQVRREGGE</sequence>
<accession>A0A382PQ59</accession>
<proteinExistence type="predicted"/>